<evidence type="ECO:0000256" key="11">
    <source>
        <dbReference type="SAM" id="SignalP"/>
    </source>
</evidence>
<dbReference type="Pfam" id="PF00560">
    <property type="entry name" value="LRR_1"/>
    <property type="match status" value="1"/>
</dbReference>
<organism evidence="13 14">
    <name type="scientific">Rhamnella rubrinervis</name>
    <dbReference type="NCBI Taxonomy" id="2594499"/>
    <lineage>
        <taxon>Eukaryota</taxon>
        <taxon>Viridiplantae</taxon>
        <taxon>Streptophyta</taxon>
        <taxon>Embryophyta</taxon>
        <taxon>Tracheophyta</taxon>
        <taxon>Spermatophyta</taxon>
        <taxon>Magnoliopsida</taxon>
        <taxon>eudicotyledons</taxon>
        <taxon>Gunneridae</taxon>
        <taxon>Pentapetalae</taxon>
        <taxon>rosids</taxon>
        <taxon>fabids</taxon>
        <taxon>Rosales</taxon>
        <taxon>Rhamnaceae</taxon>
        <taxon>rhamnoid group</taxon>
        <taxon>Rhamneae</taxon>
        <taxon>Rhamnella</taxon>
    </lineage>
</organism>
<dbReference type="InterPro" id="IPR046959">
    <property type="entry name" value="PRK1-6/SRF4-like"/>
</dbReference>
<dbReference type="AlphaFoldDB" id="A0A8K0GYY7"/>
<dbReference type="Gene3D" id="1.10.510.10">
    <property type="entry name" value="Transferase(Phosphotransferase) domain 1"/>
    <property type="match status" value="1"/>
</dbReference>
<feature type="signal peptide" evidence="11">
    <location>
        <begin position="1"/>
        <end position="23"/>
    </location>
</feature>
<evidence type="ECO:0000256" key="10">
    <source>
        <dbReference type="SAM" id="Phobius"/>
    </source>
</evidence>
<evidence type="ECO:0000256" key="5">
    <source>
        <dbReference type="ARBA" id="ARBA00022737"/>
    </source>
</evidence>
<gene>
    <name evidence="13" type="ORF">FNV43_RR16539</name>
</gene>
<evidence type="ECO:0000256" key="4">
    <source>
        <dbReference type="ARBA" id="ARBA00022729"/>
    </source>
</evidence>
<dbReference type="GO" id="GO:0005524">
    <property type="term" value="F:ATP binding"/>
    <property type="evidence" value="ECO:0007669"/>
    <property type="project" value="InterPro"/>
</dbReference>
<dbReference type="Pfam" id="PF00069">
    <property type="entry name" value="Pkinase"/>
    <property type="match status" value="1"/>
</dbReference>
<reference evidence="13" key="1">
    <citation type="submission" date="2020-03" db="EMBL/GenBank/DDBJ databases">
        <title>A high-quality chromosome-level genome assembly of a woody plant with both climbing and erect habits, Rhamnella rubrinervis.</title>
        <authorList>
            <person name="Lu Z."/>
            <person name="Yang Y."/>
            <person name="Zhu X."/>
            <person name="Sun Y."/>
        </authorList>
    </citation>
    <scope>NUCLEOTIDE SEQUENCE</scope>
    <source>
        <strain evidence="13">BYM</strain>
        <tissue evidence="13">Leaf</tissue>
    </source>
</reference>
<dbReference type="PROSITE" id="PS50011">
    <property type="entry name" value="PROTEIN_KINASE_DOM"/>
    <property type="match status" value="1"/>
</dbReference>
<keyword evidence="5" id="KW-0677">Repeat</keyword>
<dbReference type="Pfam" id="PF08263">
    <property type="entry name" value="LRRNT_2"/>
    <property type="match status" value="1"/>
</dbReference>
<evidence type="ECO:0000256" key="3">
    <source>
        <dbReference type="ARBA" id="ARBA00022692"/>
    </source>
</evidence>
<dbReference type="Proteomes" id="UP000796880">
    <property type="component" value="Unassembled WGS sequence"/>
</dbReference>
<evidence type="ECO:0000259" key="12">
    <source>
        <dbReference type="PROSITE" id="PS50011"/>
    </source>
</evidence>
<feature type="transmembrane region" description="Helical" evidence="10">
    <location>
        <begin position="362"/>
        <end position="387"/>
    </location>
</feature>
<keyword evidence="6 10" id="KW-1133">Transmembrane helix</keyword>
<evidence type="ECO:0000256" key="7">
    <source>
        <dbReference type="ARBA" id="ARBA00023136"/>
    </source>
</evidence>
<dbReference type="GO" id="GO:0016020">
    <property type="term" value="C:membrane"/>
    <property type="evidence" value="ECO:0007669"/>
    <property type="project" value="UniProtKB-SubCell"/>
</dbReference>
<dbReference type="Gene3D" id="3.30.200.20">
    <property type="entry name" value="Phosphorylase Kinase, domain 1"/>
    <property type="match status" value="1"/>
</dbReference>
<dbReference type="InterPro" id="IPR013210">
    <property type="entry name" value="LRR_N_plant-typ"/>
</dbReference>
<accession>A0A8K0GYY7</accession>
<feature type="chain" id="PRO_5035449821" description="Protein kinase domain-containing protein" evidence="11">
    <location>
        <begin position="24"/>
        <end position="800"/>
    </location>
</feature>
<comment type="subcellular location">
    <subcellularLocation>
        <location evidence="1">Membrane</location>
        <topology evidence="1">Single-pass membrane protein</topology>
    </subcellularLocation>
</comment>
<dbReference type="InterPro" id="IPR032675">
    <property type="entry name" value="LRR_dom_sf"/>
</dbReference>
<evidence type="ECO:0000313" key="13">
    <source>
        <dbReference type="EMBL" id="KAF3442623.1"/>
    </source>
</evidence>
<dbReference type="SUPFAM" id="SSF52058">
    <property type="entry name" value="L domain-like"/>
    <property type="match status" value="1"/>
</dbReference>
<feature type="domain" description="Protein kinase" evidence="12">
    <location>
        <begin position="483"/>
        <end position="763"/>
    </location>
</feature>
<dbReference type="FunFam" id="3.80.10.10:FF:000062">
    <property type="entry name" value="protein STRUBBELIG-RECEPTOR FAMILY 3"/>
    <property type="match status" value="1"/>
</dbReference>
<evidence type="ECO:0000256" key="8">
    <source>
        <dbReference type="ARBA" id="ARBA00023170"/>
    </source>
</evidence>
<dbReference type="OrthoDB" id="676979at2759"/>
<keyword evidence="7 10" id="KW-0472">Membrane</keyword>
<protein>
    <recommendedName>
        <fullName evidence="12">Protein kinase domain-containing protein</fullName>
    </recommendedName>
</protein>
<keyword evidence="2" id="KW-0433">Leucine-rich repeat</keyword>
<proteinExistence type="predicted"/>
<dbReference type="FunFam" id="3.30.200.20:FF:000125">
    <property type="entry name" value="Protein STRUBBELIG-RECEPTOR FAMILY 8"/>
    <property type="match status" value="1"/>
</dbReference>
<evidence type="ECO:0000256" key="1">
    <source>
        <dbReference type="ARBA" id="ARBA00004167"/>
    </source>
</evidence>
<evidence type="ECO:0000256" key="9">
    <source>
        <dbReference type="ARBA" id="ARBA00023180"/>
    </source>
</evidence>
<sequence length="800" mass="88970">MEQQYAWTIVIVFSAILATQAWAFTDQLDGNSDELSLFSLISCALCSPLQYNLFGCGEAQDYGIQNAQFFLGDLSKKIVKWRGLKFVMCYFLSNQTGSPETVIALQDLYRTLNLPSELKGWRLEGGDPCEELWTGVSCFGSSIIYIKLHGLNLTGYLGGQLYNLQNLKHLDISSNNLQGQIPYGLPPNAIHLNMACNSFTQNIPHSLPIMKNLRHLNLSHNLLSGPIGNVFTGLWNLREMDLSYNNFTGDLPSSFGSLTNLTGLYLQKNNFTGSVMYLAELPLIDLNIQENYFSGIIPKHFQSIPNLWIWGNKFHTGDNSPTWDFPLETVPIEKNISSQPTTQSSAIENYPSIKEGGHKKKLGAGGIAFIVGGGTLVVSCAVLYFAIQINRYRAQKLQNLGCNSSTHSLTITTAKDDSSTAPEESPQLLTFRSPILGRRRIPPAYHSRIEKTAGRRSFSKNCKFPVRAKLYTVAELQSATNSFSEANLLGEGSLGSVYKAEFPDGQIFAVKNINMVSMSFNEEEQFLEVVWNASRLRHPNVVSLIGYCVEHGQHLLVYEYVRNLSLDDALHSKEYKPLSWGVRLQIALGVAQALEYLHSAFMPPLAHSNLKAANILLDEDLTPRICDSGLGILRPLTSNRVKIKASEIAIGETGYIAPEHGQPGGDNTKIDTYTFGVLLLELLTGRKPFDNSRPREEQSLVKWASSRLHDSESLDQMVDPGIKRTFSIRTLSRYADIVSLCVQPVKEFRPPMSEVVESLKCLLAKINIGEEGIELDSFERSFRSTNTRFIGSPTVSHLSL</sequence>
<keyword evidence="8" id="KW-0675">Receptor</keyword>
<dbReference type="InterPro" id="IPR001611">
    <property type="entry name" value="Leu-rich_rpt"/>
</dbReference>
<dbReference type="Gene3D" id="3.80.10.10">
    <property type="entry name" value="Ribonuclease Inhibitor"/>
    <property type="match status" value="1"/>
</dbReference>
<keyword evidence="9" id="KW-0325">Glycoprotein</keyword>
<dbReference type="GO" id="GO:0004672">
    <property type="term" value="F:protein kinase activity"/>
    <property type="evidence" value="ECO:0007669"/>
    <property type="project" value="InterPro"/>
</dbReference>
<dbReference type="PANTHER" id="PTHR48007">
    <property type="entry name" value="LEUCINE-RICH REPEAT RECEPTOR-LIKE PROTEIN KINASE PXC1"/>
    <property type="match status" value="1"/>
</dbReference>
<evidence type="ECO:0000256" key="2">
    <source>
        <dbReference type="ARBA" id="ARBA00022614"/>
    </source>
</evidence>
<keyword evidence="4 11" id="KW-0732">Signal</keyword>
<evidence type="ECO:0000256" key="6">
    <source>
        <dbReference type="ARBA" id="ARBA00022989"/>
    </source>
</evidence>
<dbReference type="Pfam" id="PF13855">
    <property type="entry name" value="LRR_8"/>
    <property type="match status" value="1"/>
</dbReference>
<dbReference type="SUPFAM" id="SSF56112">
    <property type="entry name" value="Protein kinase-like (PK-like)"/>
    <property type="match status" value="1"/>
</dbReference>
<dbReference type="InterPro" id="IPR011009">
    <property type="entry name" value="Kinase-like_dom_sf"/>
</dbReference>
<dbReference type="InterPro" id="IPR000719">
    <property type="entry name" value="Prot_kinase_dom"/>
</dbReference>
<comment type="caution">
    <text evidence="13">The sequence shown here is derived from an EMBL/GenBank/DDBJ whole genome shotgun (WGS) entry which is preliminary data.</text>
</comment>
<keyword evidence="14" id="KW-1185">Reference proteome</keyword>
<dbReference type="FunFam" id="1.10.510.10:FF:000479">
    <property type="entry name" value="Leucine-rich repeat receptor-like protein kinase"/>
    <property type="match status" value="1"/>
</dbReference>
<dbReference type="PANTHER" id="PTHR48007:SF56">
    <property type="entry name" value="LOW QUALITY PROTEIN: PROTEIN STRUBBELIG-RECEPTOR FAMILY 2"/>
    <property type="match status" value="1"/>
</dbReference>
<dbReference type="EMBL" id="VOIH02000007">
    <property type="protein sequence ID" value="KAF3442623.1"/>
    <property type="molecule type" value="Genomic_DNA"/>
</dbReference>
<evidence type="ECO:0000313" key="14">
    <source>
        <dbReference type="Proteomes" id="UP000796880"/>
    </source>
</evidence>
<keyword evidence="3 10" id="KW-0812">Transmembrane</keyword>
<name>A0A8K0GYY7_9ROSA</name>